<keyword evidence="3" id="KW-1185">Reference proteome</keyword>
<protein>
    <submittedName>
        <fullName evidence="2">Uncharacterized protein</fullName>
    </submittedName>
</protein>
<dbReference type="Proteomes" id="UP001385951">
    <property type="component" value="Unassembled WGS sequence"/>
</dbReference>
<dbReference type="AlphaFoldDB" id="A0AAW0GPX6"/>
<dbReference type="EMBL" id="JASBNA010000005">
    <property type="protein sequence ID" value="KAK7691561.1"/>
    <property type="molecule type" value="Genomic_DNA"/>
</dbReference>
<feature type="signal peptide" evidence="1">
    <location>
        <begin position="1"/>
        <end position="24"/>
    </location>
</feature>
<comment type="caution">
    <text evidence="2">The sequence shown here is derived from an EMBL/GenBank/DDBJ whole genome shotgun (WGS) entry which is preliminary data.</text>
</comment>
<reference evidence="2 3" key="1">
    <citation type="submission" date="2022-09" db="EMBL/GenBank/DDBJ databases">
        <authorList>
            <person name="Palmer J.M."/>
        </authorList>
    </citation>
    <scope>NUCLEOTIDE SEQUENCE [LARGE SCALE GENOMIC DNA]</scope>
    <source>
        <strain evidence="2 3">DSM 7382</strain>
    </source>
</reference>
<sequence length="173" mass="18398">MFFKSLLAFAAAVLLSGVVAPAFALNEAEFVKRIVIPACSGDPSTPKPAFCSQLPKFMPGPGIHPVSFKREVEDLLSRQSSQIQMAKRIINIHCSGDPATIPADCFNTHPRTPGRIGGHIPFLESRDERLSGIELAKRNAGGPCVGALRTLGLCRDPPLHLGNGGARPLPIIG</sequence>
<gene>
    <name evidence="2" type="ORF">QCA50_004960</name>
</gene>
<organism evidence="2 3">
    <name type="scientific">Cerrena zonata</name>
    <dbReference type="NCBI Taxonomy" id="2478898"/>
    <lineage>
        <taxon>Eukaryota</taxon>
        <taxon>Fungi</taxon>
        <taxon>Dikarya</taxon>
        <taxon>Basidiomycota</taxon>
        <taxon>Agaricomycotina</taxon>
        <taxon>Agaricomycetes</taxon>
        <taxon>Polyporales</taxon>
        <taxon>Cerrenaceae</taxon>
        <taxon>Cerrena</taxon>
    </lineage>
</organism>
<feature type="chain" id="PRO_5043328927" evidence="1">
    <location>
        <begin position="25"/>
        <end position="173"/>
    </location>
</feature>
<evidence type="ECO:0000313" key="3">
    <source>
        <dbReference type="Proteomes" id="UP001385951"/>
    </source>
</evidence>
<proteinExistence type="predicted"/>
<keyword evidence="1" id="KW-0732">Signal</keyword>
<name>A0AAW0GPX6_9APHY</name>
<accession>A0AAW0GPX6</accession>
<evidence type="ECO:0000313" key="2">
    <source>
        <dbReference type="EMBL" id="KAK7691561.1"/>
    </source>
</evidence>
<evidence type="ECO:0000256" key="1">
    <source>
        <dbReference type="SAM" id="SignalP"/>
    </source>
</evidence>